<proteinExistence type="inferred from homology"/>
<name>A0A1X6ZAN1_9RHOB</name>
<feature type="domain" description="HTH lysR-type" evidence="5">
    <location>
        <begin position="8"/>
        <end position="65"/>
    </location>
</feature>
<dbReference type="GO" id="GO:0000976">
    <property type="term" value="F:transcription cis-regulatory region binding"/>
    <property type="evidence" value="ECO:0007669"/>
    <property type="project" value="TreeGrafter"/>
</dbReference>
<dbReference type="GO" id="GO:0003700">
    <property type="term" value="F:DNA-binding transcription factor activity"/>
    <property type="evidence" value="ECO:0007669"/>
    <property type="project" value="InterPro"/>
</dbReference>
<evidence type="ECO:0000313" key="6">
    <source>
        <dbReference type="EMBL" id="SLN45499.1"/>
    </source>
</evidence>
<dbReference type="EMBL" id="FWFU01000003">
    <property type="protein sequence ID" value="SLN45499.1"/>
    <property type="molecule type" value="Genomic_DNA"/>
</dbReference>
<dbReference type="PANTHER" id="PTHR30126">
    <property type="entry name" value="HTH-TYPE TRANSCRIPTIONAL REGULATOR"/>
    <property type="match status" value="1"/>
</dbReference>
<dbReference type="SUPFAM" id="SSF53850">
    <property type="entry name" value="Periplasmic binding protein-like II"/>
    <property type="match status" value="1"/>
</dbReference>
<dbReference type="AlphaFoldDB" id="A0A1X6ZAN1"/>
<evidence type="ECO:0000313" key="7">
    <source>
        <dbReference type="Proteomes" id="UP000193207"/>
    </source>
</evidence>
<reference evidence="6 7" key="1">
    <citation type="submission" date="2017-03" db="EMBL/GenBank/DDBJ databases">
        <authorList>
            <person name="Afonso C.L."/>
            <person name="Miller P.J."/>
            <person name="Scott M.A."/>
            <person name="Spackman E."/>
            <person name="Goraichik I."/>
            <person name="Dimitrov K.M."/>
            <person name="Suarez D.L."/>
            <person name="Swayne D.E."/>
        </authorList>
    </citation>
    <scope>NUCLEOTIDE SEQUENCE [LARGE SCALE GENOMIC DNA]</scope>
    <source>
        <strain evidence="6 7">CECT 8110</strain>
    </source>
</reference>
<sequence>MVDSPGRITLWGIEVFMAAADERSISAAAKRLGASPSAVSQQLTNLESAVGATLLQRNARPVRLTPAGEIMKRHAQVILNEATQARAELAMSDLSMLTRFRLGMIEDFEADVTPRLLTHMATEMRGCQFLLETGASHYLFDLLDQRALDVIVGADLGTPGDWAEVHPVLREGFVVVTPKGAIDPQKDVLRQLKRMALVLYTQRHYMGRLVSAHLTRQSMTLRHRFEIDSYHAIMALVGQGAGWTILPPLALMRARRFADQIDVMELPFEPLSRTISLTARKDILGEMPASVAGTLRPILQERIVDPAIARYPFLEKTLTVL</sequence>
<dbReference type="InterPro" id="IPR005119">
    <property type="entry name" value="LysR_subst-bd"/>
</dbReference>
<dbReference type="RefSeq" id="WP_085818028.1">
    <property type="nucleotide sequence ID" value="NZ_FWFU01000003.1"/>
</dbReference>
<dbReference type="InterPro" id="IPR036390">
    <property type="entry name" value="WH_DNA-bd_sf"/>
</dbReference>
<gene>
    <name evidence="6" type="primary">gltC_3</name>
    <name evidence="6" type="ORF">ROH8110_02405</name>
</gene>
<dbReference type="FunFam" id="1.10.10.10:FF:000001">
    <property type="entry name" value="LysR family transcriptional regulator"/>
    <property type="match status" value="1"/>
</dbReference>
<dbReference type="PROSITE" id="PS50931">
    <property type="entry name" value="HTH_LYSR"/>
    <property type="match status" value="1"/>
</dbReference>
<dbReference type="CDD" id="cd05466">
    <property type="entry name" value="PBP2_LTTR_substrate"/>
    <property type="match status" value="1"/>
</dbReference>
<evidence type="ECO:0000256" key="1">
    <source>
        <dbReference type="ARBA" id="ARBA00009437"/>
    </source>
</evidence>
<comment type="similarity">
    <text evidence="1">Belongs to the LysR transcriptional regulatory family.</text>
</comment>
<evidence type="ECO:0000256" key="3">
    <source>
        <dbReference type="ARBA" id="ARBA00023125"/>
    </source>
</evidence>
<keyword evidence="3" id="KW-0238">DNA-binding</keyword>
<dbReference type="SUPFAM" id="SSF46785">
    <property type="entry name" value="Winged helix' DNA-binding domain"/>
    <property type="match status" value="1"/>
</dbReference>
<accession>A0A1X6ZAN1</accession>
<dbReference type="OrthoDB" id="7776850at2"/>
<evidence type="ECO:0000256" key="4">
    <source>
        <dbReference type="ARBA" id="ARBA00023163"/>
    </source>
</evidence>
<dbReference type="Gene3D" id="3.40.190.10">
    <property type="entry name" value="Periplasmic binding protein-like II"/>
    <property type="match status" value="2"/>
</dbReference>
<dbReference type="Gene3D" id="1.10.10.10">
    <property type="entry name" value="Winged helix-like DNA-binding domain superfamily/Winged helix DNA-binding domain"/>
    <property type="match status" value="1"/>
</dbReference>
<organism evidence="6 7">
    <name type="scientific">Roseovarius halotolerans</name>
    <dbReference type="NCBI Taxonomy" id="505353"/>
    <lineage>
        <taxon>Bacteria</taxon>
        <taxon>Pseudomonadati</taxon>
        <taxon>Pseudomonadota</taxon>
        <taxon>Alphaproteobacteria</taxon>
        <taxon>Rhodobacterales</taxon>
        <taxon>Roseobacteraceae</taxon>
        <taxon>Roseovarius</taxon>
    </lineage>
</organism>
<keyword evidence="4" id="KW-0804">Transcription</keyword>
<evidence type="ECO:0000259" key="5">
    <source>
        <dbReference type="PROSITE" id="PS50931"/>
    </source>
</evidence>
<dbReference type="Pfam" id="PF00126">
    <property type="entry name" value="HTH_1"/>
    <property type="match status" value="1"/>
</dbReference>
<keyword evidence="2" id="KW-0805">Transcription regulation</keyword>
<keyword evidence="7" id="KW-1185">Reference proteome</keyword>
<protein>
    <submittedName>
        <fullName evidence="6">HTH-type transcriptional regulator GltC</fullName>
    </submittedName>
</protein>
<evidence type="ECO:0000256" key="2">
    <source>
        <dbReference type="ARBA" id="ARBA00023015"/>
    </source>
</evidence>
<dbReference type="Proteomes" id="UP000193207">
    <property type="component" value="Unassembled WGS sequence"/>
</dbReference>
<dbReference type="InterPro" id="IPR036388">
    <property type="entry name" value="WH-like_DNA-bd_sf"/>
</dbReference>
<dbReference type="Pfam" id="PF03466">
    <property type="entry name" value="LysR_substrate"/>
    <property type="match status" value="1"/>
</dbReference>
<dbReference type="PANTHER" id="PTHR30126:SF40">
    <property type="entry name" value="HTH-TYPE TRANSCRIPTIONAL REGULATOR GLTR"/>
    <property type="match status" value="1"/>
</dbReference>
<dbReference type="InterPro" id="IPR000847">
    <property type="entry name" value="LysR_HTH_N"/>
</dbReference>